<feature type="transmembrane region" description="Helical" evidence="12">
    <location>
        <begin position="254"/>
        <end position="273"/>
    </location>
</feature>
<keyword evidence="5" id="KW-0349">Heme</keyword>
<sequence>MLTTMVPLQLPLDASPLQIVWFCLIALLWTGFFFLEGFDFGVAMLYPVLGRDPRQRRVMINTIGPVWDGNEVWLLTAGGAMFAAFPGWYATLFSALYLPLFLVLAGLIARGVSFEYRAKMPDDRWRNTFDACASAGSFIVSLVLGIGFANLVRGLPVAPDTSAAFGAPNLFTGGFWSLFNPFSLLGGVLFILLFCTHGAVFLALKTYGEVRERAMTVLKTLGPLTVAVLAVFVLAACTVHGAAENPYLGAPATVLMWTAGLVAVVALTVAVLAQRAERNGRAFLFTGLTIIAFFVMVFTKLYGTLGFVSADPANPITMVNASSSPHTLRLMTIFAGCIVPVVLGYQIWSYWIFRRRISSRELPEHEEEPNEVPATTWT</sequence>
<dbReference type="Proteomes" id="UP000263928">
    <property type="component" value="Unassembled WGS sequence"/>
</dbReference>
<feature type="transmembrane region" description="Helical" evidence="12">
    <location>
        <begin position="216"/>
        <end position="242"/>
    </location>
</feature>
<dbReference type="EMBL" id="RCIW01000023">
    <property type="protein sequence ID" value="RLP06750.1"/>
    <property type="molecule type" value="Genomic_DNA"/>
</dbReference>
<comment type="subcellular location">
    <subcellularLocation>
        <location evidence="1">Cell membrane</location>
        <topology evidence="1">Multi-pass membrane protein</topology>
    </subcellularLocation>
</comment>
<evidence type="ECO:0000256" key="9">
    <source>
        <dbReference type="ARBA" id="ARBA00022989"/>
    </source>
</evidence>
<accession>A0A383S8D2</accession>
<dbReference type="GO" id="GO:0016682">
    <property type="term" value="F:oxidoreductase activity, acting on diphenols and related substances as donors, oxygen as acceptor"/>
    <property type="evidence" value="ECO:0007669"/>
    <property type="project" value="TreeGrafter"/>
</dbReference>
<name>A0A383S8D2_9ACTN</name>
<evidence type="ECO:0000256" key="5">
    <source>
        <dbReference type="ARBA" id="ARBA00022617"/>
    </source>
</evidence>
<evidence type="ECO:0000313" key="16">
    <source>
        <dbReference type="Proteomes" id="UP000279336"/>
    </source>
</evidence>
<reference evidence="15" key="2">
    <citation type="submission" date="2018-08" db="EMBL/GenBank/DDBJ databases">
        <authorList>
            <person name="Hornung B."/>
        </authorList>
    </citation>
    <scope>NUCLEOTIDE SEQUENCE [LARGE SCALE GENOMIC DNA]</scope>
</reference>
<evidence type="ECO:0000256" key="3">
    <source>
        <dbReference type="ARBA" id="ARBA00022448"/>
    </source>
</evidence>
<dbReference type="GO" id="GO:0009055">
    <property type="term" value="F:electron transfer activity"/>
    <property type="evidence" value="ECO:0007669"/>
    <property type="project" value="TreeGrafter"/>
</dbReference>
<keyword evidence="4" id="KW-1003">Cell membrane</keyword>
<dbReference type="EMBL" id="UNQJ01000018">
    <property type="protein sequence ID" value="SYZ34093.1"/>
    <property type="molecule type" value="Genomic_DNA"/>
</dbReference>
<protein>
    <submittedName>
        <fullName evidence="14">CydB: cytochrome d ubiquinol oxidase, subunit II</fullName>
    </submittedName>
    <submittedName>
        <fullName evidence="13">Cytochrome d ubiquinol oxidase subunit II</fullName>
    </submittedName>
</protein>
<evidence type="ECO:0000256" key="4">
    <source>
        <dbReference type="ARBA" id="ARBA00022475"/>
    </source>
</evidence>
<keyword evidence="8" id="KW-0249">Electron transport</keyword>
<keyword evidence="3" id="KW-0813">Transport</keyword>
<keyword evidence="11 12" id="KW-0472">Membrane</keyword>
<dbReference type="Proteomes" id="UP000279336">
    <property type="component" value="Unassembled WGS sequence"/>
</dbReference>
<evidence type="ECO:0000256" key="11">
    <source>
        <dbReference type="ARBA" id="ARBA00023136"/>
    </source>
</evidence>
<feature type="transmembrane region" description="Helical" evidence="12">
    <location>
        <begin position="128"/>
        <end position="149"/>
    </location>
</feature>
<evidence type="ECO:0000256" key="8">
    <source>
        <dbReference type="ARBA" id="ARBA00022982"/>
    </source>
</evidence>
<dbReference type="OrthoDB" id="9776710at2"/>
<dbReference type="GO" id="GO:0005886">
    <property type="term" value="C:plasma membrane"/>
    <property type="evidence" value="ECO:0007669"/>
    <property type="project" value="UniProtKB-SubCell"/>
</dbReference>
<evidence type="ECO:0000313" key="13">
    <source>
        <dbReference type="EMBL" id="RLP06750.1"/>
    </source>
</evidence>
<dbReference type="PANTHER" id="PTHR43141">
    <property type="entry name" value="CYTOCHROME BD2 SUBUNIT II"/>
    <property type="match status" value="1"/>
</dbReference>
<reference evidence="13 16" key="3">
    <citation type="submission" date="2018-10" db="EMBL/GenBank/DDBJ databases">
        <title>Propionibacterium australiense Genome Sequencing and Assembly.</title>
        <authorList>
            <person name="Bernier A.-M."/>
            <person name="Bernard K."/>
        </authorList>
    </citation>
    <scope>NUCLEOTIDE SEQUENCE [LARGE SCALE GENOMIC DNA]</scope>
    <source>
        <strain evidence="13 16">NML98A078</strain>
    </source>
</reference>
<dbReference type="PIRSF" id="PIRSF000267">
    <property type="entry name" value="Cyt_oxidse_sub2"/>
    <property type="match status" value="1"/>
</dbReference>
<gene>
    <name evidence="13" type="primary">cydB</name>
    <name evidence="13" type="ORF">D7U36_12335</name>
    <name evidence="14" type="ORF">PROPAUS_2095</name>
</gene>
<feature type="transmembrane region" description="Helical" evidence="12">
    <location>
        <begin position="19"/>
        <end position="49"/>
    </location>
</feature>
<dbReference type="PANTHER" id="PTHR43141:SF5">
    <property type="entry name" value="CYTOCHROME BD-I UBIQUINOL OXIDASE SUBUNIT 2"/>
    <property type="match status" value="1"/>
</dbReference>
<evidence type="ECO:0000256" key="2">
    <source>
        <dbReference type="ARBA" id="ARBA00007543"/>
    </source>
</evidence>
<dbReference type="InterPro" id="IPR003317">
    <property type="entry name" value="Cyt-d_oxidase_su2"/>
</dbReference>
<dbReference type="NCBIfam" id="TIGR00203">
    <property type="entry name" value="cydB"/>
    <property type="match status" value="1"/>
</dbReference>
<evidence type="ECO:0000313" key="14">
    <source>
        <dbReference type="EMBL" id="SYZ34093.1"/>
    </source>
</evidence>
<evidence type="ECO:0000313" key="15">
    <source>
        <dbReference type="Proteomes" id="UP000263928"/>
    </source>
</evidence>
<dbReference type="GO" id="GO:0046872">
    <property type="term" value="F:metal ion binding"/>
    <property type="evidence" value="ECO:0007669"/>
    <property type="project" value="UniProtKB-KW"/>
</dbReference>
<reference evidence="14" key="1">
    <citation type="submission" date="2018-08" db="EMBL/GenBank/DDBJ databases">
        <authorList>
            <person name="Ferrada E.E."/>
            <person name="Latorre B.A."/>
        </authorList>
    </citation>
    <scope>NUCLEOTIDE SEQUENCE [LARGE SCALE GENOMIC DNA]</scope>
    <source>
        <strain evidence="14">Propionibacterium_australiense1</strain>
    </source>
</reference>
<keyword evidence="9 12" id="KW-1133">Transmembrane helix</keyword>
<evidence type="ECO:0000256" key="12">
    <source>
        <dbReference type="SAM" id="Phobius"/>
    </source>
</evidence>
<keyword evidence="10" id="KW-0408">Iron</keyword>
<evidence type="ECO:0000256" key="1">
    <source>
        <dbReference type="ARBA" id="ARBA00004651"/>
    </source>
</evidence>
<dbReference type="AlphaFoldDB" id="A0A383S8D2"/>
<feature type="transmembrane region" description="Helical" evidence="12">
    <location>
        <begin position="70"/>
        <end position="90"/>
    </location>
</feature>
<dbReference type="Pfam" id="PF02322">
    <property type="entry name" value="Cyt_bd_oxida_II"/>
    <property type="match status" value="1"/>
</dbReference>
<dbReference type="GO" id="GO:0070069">
    <property type="term" value="C:cytochrome complex"/>
    <property type="evidence" value="ECO:0007669"/>
    <property type="project" value="TreeGrafter"/>
</dbReference>
<dbReference type="GO" id="GO:0019646">
    <property type="term" value="P:aerobic electron transport chain"/>
    <property type="evidence" value="ECO:0007669"/>
    <property type="project" value="TreeGrafter"/>
</dbReference>
<organism evidence="14 15">
    <name type="scientific">Propionibacterium australiense</name>
    <dbReference type="NCBI Taxonomy" id="119981"/>
    <lineage>
        <taxon>Bacteria</taxon>
        <taxon>Bacillati</taxon>
        <taxon>Actinomycetota</taxon>
        <taxon>Actinomycetes</taxon>
        <taxon>Propionibacteriales</taxon>
        <taxon>Propionibacteriaceae</taxon>
        <taxon>Propionibacterium</taxon>
    </lineage>
</organism>
<feature type="transmembrane region" description="Helical" evidence="12">
    <location>
        <begin position="182"/>
        <end position="204"/>
    </location>
</feature>
<feature type="transmembrane region" description="Helical" evidence="12">
    <location>
        <begin position="330"/>
        <end position="353"/>
    </location>
</feature>
<keyword evidence="7" id="KW-0479">Metal-binding</keyword>
<evidence type="ECO:0000256" key="6">
    <source>
        <dbReference type="ARBA" id="ARBA00022692"/>
    </source>
</evidence>
<feature type="transmembrane region" description="Helical" evidence="12">
    <location>
        <begin position="285"/>
        <end position="310"/>
    </location>
</feature>
<proteinExistence type="inferred from homology"/>
<feature type="transmembrane region" description="Helical" evidence="12">
    <location>
        <begin position="96"/>
        <end position="116"/>
    </location>
</feature>
<evidence type="ECO:0000256" key="7">
    <source>
        <dbReference type="ARBA" id="ARBA00022723"/>
    </source>
</evidence>
<keyword evidence="15" id="KW-1185">Reference proteome</keyword>
<evidence type="ECO:0000256" key="10">
    <source>
        <dbReference type="ARBA" id="ARBA00023004"/>
    </source>
</evidence>
<keyword evidence="6 12" id="KW-0812">Transmembrane</keyword>
<comment type="similarity">
    <text evidence="2">Belongs to the cytochrome ubiquinol oxidase subunit 2 family.</text>
</comment>